<dbReference type="PANTHER" id="PTHR33219:SF14">
    <property type="entry name" value="PROTEIN COFACTOR ASSEMBLY OF COMPLEX C SUBUNIT B CCB3, CHLOROPLASTIC-RELATED"/>
    <property type="match status" value="1"/>
</dbReference>
<dbReference type="InterPro" id="IPR003425">
    <property type="entry name" value="CCB3/YggT"/>
</dbReference>
<dbReference type="AlphaFoldDB" id="A0A8J6J1G1"/>
<evidence type="ECO:0000256" key="2">
    <source>
        <dbReference type="SAM" id="Phobius"/>
    </source>
</evidence>
<dbReference type="Pfam" id="PF02325">
    <property type="entry name" value="CCB3_YggT"/>
    <property type="match status" value="2"/>
</dbReference>
<keyword evidence="4" id="KW-1185">Reference proteome</keyword>
<accession>A0A8J6J1G1</accession>
<dbReference type="RefSeq" id="WP_186508471.1">
    <property type="nucleotide sequence ID" value="NZ_JACNEP010000026.1"/>
</dbReference>
<feature type="transmembrane region" description="Helical" evidence="2">
    <location>
        <begin position="61"/>
        <end position="86"/>
    </location>
</feature>
<organism evidence="3 4">
    <name type="scientific">Neptunicella marina</name>
    <dbReference type="NCBI Taxonomy" id="2125989"/>
    <lineage>
        <taxon>Bacteria</taxon>
        <taxon>Pseudomonadati</taxon>
        <taxon>Pseudomonadota</taxon>
        <taxon>Gammaproteobacteria</taxon>
        <taxon>Alteromonadales</taxon>
        <taxon>Alteromonadaceae</taxon>
        <taxon>Neptunicella</taxon>
    </lineage>
</organism>
<gene>
    <name evidence="3" type="ORF">H8B19_18215</name>
</gene>
<feature type="transmembrane region" description="Helical" evidence="2">
    <location>
        <begin position="154"/>
        <end position="173"/>
    </location>
</feature>
<keyword evidence="2" id="KW-1133">Transmembrane helix</keyword>
<comment type="similarity">
    <text evidence="1">Belongs to the YggT family.</text>
</comment>
<evidence type="ECO:0000313" key="4">
    <source>
        <dbReference type="Proteomes" id="UP000601768"/>
    </source>
</evidence>
<dbReference type="PANTHER" id="PTHR33219">
    <property type="entry name" value="YLMG HOMOLOG PROTEIN 2, CHLOROPLASTIC"/>
    <property type="match status" value="1"/>
</dbReference>
<dbReference type="Proteomes" id="UP000601768">
    <property type="component" value="Unassembled WGS sequence"/>
</dbReference>
<keyword evidence="2" id="KW-0812">Transmembrane</keyword>
<reference evidence="3" key="2">
    <citation type="submission" date="2020-08" db="EMBL/GenBank/DDBJ databases">
        <authorList>
            <person name="Lai Q."/>
        </authorList>
    </citation>
    <scope>NUCLEOTIDE SEQUENCE</scope>
    <source>
        <strain evidence="3">S27-2</strain>
    </source>
</reference>
<dbReference type="EMBL" id="JACNEP010000026">
    <property type="protein sequence ID" value="MBC3767818.1"/>
    <property type="molecule type" value="Genomic_DNA"/>
</dbReference>
<keyword evidence="2" id="KW-0472">Membrane</keyword>
<feature type="transmembrane region" description="Helical" evidence="2">
    <location>
        <begin position="92"/>
        <end position="115"/>
    </location>
</feature>
<evidence type="ECO:0000256" key="1">
    <source>
        <dbReference type="ARBA" id="ARBA00010894"/>
    </source>
</evidence>
<sequence length="181" mass="20173">MNATHFLINTVFDLYLMVVILRIWLQMARADFYNPFSQFVVKATHIFVGPMRKVLPSIGNIDTASVVLALAVAALKFVVISSLFGAGNYNPVAILLVSLVVVIKQAFQLVFYILIIRAILSWVSQGYNPFESLLAQLTEPMLAPIRRIIPPIGGLDLSMLVLIIGLQFLQILMGDMFGRMF</sequence>
<evidence type="ECO:0000313" key="3">
    <source>
        <dbReference type="EMBL" id="MBC3767818.1"/>
    </source>
</evidence>
<reference evidence="3" key="1">
    <citation type="journal article" date="2018" name="Int. J. Syst. Evol. Microbiol.">
        <title>Neptunicella marina gen. nov., sp. nov., isolated from surface seawater.</title>
        <authorList>
            <person name="Liu X."/>
            <person name="Lai Q."/>
            <person name="Du Y."/>
            <person name="Zhang X."/>
            <person name="Liu Z."/>
            <person name="Sun F."/>
            <person name="Shao Z."/>
        </authorList>
    </citation>
    <scope>NUCLEOTIDE SEQUENCE</scope>
    <source>
        <strain evidence="3">S27-2</strain>
    </source>
</reference>
<dbReference type="GO" id="GO:0016020">
    <property type="term" value="C:membrane"/>
    <property type="evidence" value="ECO:0007669"/>
    <property type="project" value="InterPro"/>
</dbReference>
<comment type="caution">
    <text evidence="3">The sequence shown here is derived from an EMBL/GenBank/DDBJ whole genome shotgun (WGS) entry which is preliminary data.</text>
</comment>
<protein>
    <submittedName>
        <fullName evidence="3">YggT family protein</fullName>
    </submittedName>
</protein>
<name>A0A8J6J1G1_9ALTE</name>
<feature type="transmembrane region" description="Helical" evidence="2">
    <location>
        <begin position="6"/>
        <end position="25"/>
    </location>
</feature>
<proteinExistence type="inferred from homology"/>